<reference evidence="2" key="1">
    <citation type="submission" date="2020-11" db="EMBL/GenBank/DDBJ databases">
        <authorList>
            <consortium name="DOE Joint Genome Institute"/>
            <person name="Ahrendt S."/>
            <person name="Riley R."/>
            <person name="Andreopoulos W."/>
            <person name="Labutti K."/>
            <person name="Pangilinan J."/>
            <person name="Ruiz-Duenas F.J."/>
            <person name="Barrasa J.M."/>
            <person name="Sanchez-Garcia M."/>
            <person name="Camarero S."/>
            <person name="Miyauchi S."/>
            <person name="Serrano A."/>
            <person name="Linde D."/>
            <person name="Babiker R."/>
            <person name="Drula E."/>
            <person name="Ayuso-Fernandez I."/>
            <person name="Pacheco R."/>
            <person name="Padilla G."/>
            <person name="Ferreira P."/>
            <person name="Barriuso J."/>
            <person name="Kellner H."/>
            <person name="Castanera R."/>
            <person name="Alfaro M."/>
            <person name="Ramirez L."/>
            <person name="Pisabarro A.G."/>
            <person name="Kuo A."/>
            <person name="Tritt A."/>
            <person name="Lipzen A."/>
            <person name="He G."/>
            <person name="Yan M."/>
            <person name="Ng V."/>
            <person name="Cullen D."/>
            <person name="Martin F."/>
            <person name="Rosso M.-N."/>
            <person name="Henrissat B."/>
            <person name="Hibbett D."/>
            <person name="Martinez A.T."/>
            <person name="Grigoriev I.V."/>
        </authorList>
    </citation>
    <scope>NUCLEOTIDE SEQUENCE</scope>
    <source>
        <strain evidence="2">MF-IS2</strain>
    </source>
</reference>
<organism evidence="2 3">
    <name type="scientific">Macrolepiota fuliginosa MF-IS2</name>
    <dbReference type="NCBI Taxonomy" id="1400762"/>
    <lineage>
        <taxon>Eukaryota</taxon>
        <taxon>Fungi</taxon>
        <taxon>Dikarya</taxon>
        <taxon>Basidiomycota</taxon>
        <taxon>Agaricomycotina</taxon>
        <taxon>Agaricomycetes</taxon>
        <taxon>Agaricomycetidae</taxon>
        <taxon>Agaricales</taxon>
        <taxon>Agaricineae</taxon>
        <taxon>Agaricaceae</taxon>
        <taxon>Macrolepiota</taxon>
    </lineage>
</organism>
<protein>
    <submittedName>
        <fullName evidence="2">Uncharacterized protein</fullName>
    </submittedName>
</protein>
<evidence type="ECO:0000313" key="2">
    <source>
        <dbReference type="EMBL" id="KAF9442195.1"/>
    </source>
</evidence>
<evidence type="ECO:0000313" key="3">
    <source>
        <dbReference type="Proteomes" id="UP000807342"/>
    </source>
</evidence>
<gene>
    <name evidence="2" type="ORF">P691DRAFT_811232</name>
</gene>
<keyword evidence="1" id="KW-1133">Transmembrane helix</keyword>
<proteinExistence type="predicted"/>
<keyword evidence="1" id="KW-0812">Transmembrane</keyword>
<name>A0A9P6BY67_9AGAR</name>
<comment type="caution">
    <text evidence="2">The sequence shown here is derived from an EMBL/GenBank/DDBJ whole genome shotgun (WGS) entry which is preliminary data.</text>
</comment>
<sequence>MTSRLYDIPLPLRSPSVPKTIQHQMRYRFRYSAYMDPRPLSSLLFFLRPYFNHLLFTLCSHITDISFLDTFRFGFVYILSCQKVFLFIAIQFLHI</sequence>
<keyword evidence="3" id="KW-1185">Reference proteome</keyword>
<keyword evidence="1" id="KW-0472">Membrane</keyword>
<feature type="transmembrane region" description="Helical" evidence="1">
    <location>
        <begin position="75"/>
        <end position="94"/>
    </location>
</feature>
<dbReference type="EMBL" id="MU151683">
    <property type="protein sequence ID" value="KAF9442195.1"/>
    <property type="molecule type" value="Genomic_DNA"/>
</dbReference>
<dbReference type="Proteomes" id="UP000807342">
    <property type="component" value="Unassembled WGS sequence"/>
</dbReference>
<accession>A0A9P6BY67</accession>
<evidence type="ECO:0000256" key="1">
    <source>
        <dbReference type="SAM" id="Phobius"/>
    </source>
</evidence>
<dbReference type="AlphaFoldDB" id="A0A9P6BY67"/>